<dbReference type="PROSITE" id="PS50912">
    <property type="entry name" value="EAR"/>
    <property type="match status" value="5"/>
</dbReference>
<dbReference type="FunFam" id="2.60.40.2030:FF:000042">
    <property type="entry name" value="Adhesion G protein-coupled receptor V1"/>
    <property type="match status" value="1"/>
</dbReference>
<dbReference type="InterPro" id="IPR006558">
    <property type="entry name" value="LamG-like"/>
</dbReference>
<evidence type="ECO:0000256" key="15">
    <source>
        <dbReference type="ARBA" id="ARBA00023170"/>
    </source>
</evidence>
<dbReference type="FunFam" id="2.60.40.2030:FF:000009">
    <property type="entry name" value="adhesion G-protein coupled receptor V1"/>
    <property type="match status" value="1"/>
</dbReference>
<dbReference type="Gene3D" id="2.60.40.2030">
    <property type="match status" value="32"/>
</dbReference>
<evidence type="ECO:0000256" key="14">
    <source>
        <dbReference type="ARBA" id="ARBA00023157"/>
    </source>
</evidence>
<dbReference type="InterPro" id="IPR026919">
    <property type="entry name" value="ADGRV1"/>
</dbReference>
<feature type="signal peptide" evidence="22">
    <location>
        <begin position="1"/>
        <end position="29"/>
    </location>
</feature>
<dbReference type="FunFam" id="2.60.40.2030:FF:000020">
    <property type="entry name" value="Adhesion G protein-coupled receptor V1"/>
    <property type="match status" value="1"/>
</dbReference>
<evidence type="ECO:0000256" key="6">
    <source>
        <dbReference type="ARBA" id="ARBA00022692"/>
    </source>
</evidence>
<feature type="domain" description="Calx-beta" evidence="23">
    <location>
        <begin position="1973"/>
        <end position="2086"/>
    </location>
</feature>
<feature type="domain" description="Calx-beta" evidence="23">
    <location>
        <begin position="2114"/>
        <end position="2213"/>
    </location>
</feature>
<dbReference type="SMART" id="SM00560">
    <property type="entry name" value="LamGL"/>
    <property type="match status" value="1"/>
</dbReference>
<evidence type="ECO:0000259" key="24">
    <source>
        <dbReference type="SMART" id="SM00560"/>
    </source>
</evidence>
<feature type="repeat" description="EAR" evidence="21">
    <location>
        <begin position="3451"/>
        <end position="3498"/>
    </location>
</feature>
<evidence type="ECO:0000256" key="22">
    <source>
        <dbReference type="SAM" id="SignalP"/>
    </source>
</evidence>
<dbReference type="FunFam" id="2.60.40.2030:FF:000027">
    <property type="entry name" value="Adhesion G protein-coupled receptor V1"/>
    <property type="match status" value="1"/>
</dbReference>
<keyword evidence="12" id="KW-0297">G-protein coupled receptor</keyword>
<feature type="domain" description="Calx-beta" evidence="23">
    <location>
        <begin position="21"/>
        <end position="117"/>
    </location>
</feature>
<feature type="repeat" description="EAR" evidence="21">
    <location>
        <begin position="3502"/>
        <end position="3544"/>
    </location>
</feature>
<keyword evidence="17" id="KW-0966">Cell projection</keyword>
<comment type="subcellular location">
    <subcellularLocation>
        <location evidence="3">Cell membrane</location>
        <topology evidence="3">Multi-pass membrane protein</topology>
    </subcellularLocation>
    <subcellularLocation>
        <location evidence="1">Cell projection</location>
        <location evidence="1">Stereocilium membrane</location>
    </subcellularLocation>
    <subcellularLocation>
        <location evidence="2">Photoreceptor inner segment</location>
    </subcellularLocation>
</comment>
<feature type="domain" description="Calx-beta" evidence="23">
    <location>
        <begin position="4266"/>
        <end position="4366"/>
    </location>
</feature>
<reference evidence="25 26" key="1">
    <citation type="submission" date="2009-06" db="EMBL/GenBank/DDBJ databases">
        <title>The Genome Sequence of Loxodonta africana (African elephant).</title>
        <authorList>
            <person name="Di Palma F."/>
            <person name="Heiman D."/>
            <person name="Young S."/>
            <person name="Johnson J."/>
            <person name="Lander E.S."/>
            <person name="Lindblad-Toh K."/>
        </authorList>
    </citation>
    <scope>NUCLEOTIDE SEQUENCE [LARGE SCALE GENOMIC DNA]</scope>
    <source>
        <strain evidence="25 26">Isolate ISIS603380</strain>
    </source>
</reference>
<dbReference type="Pfam" id="PF03160">
    <property type="entry name" value="Calx-beta"/>
    <property type="match status" value="31"/>
</dbReference>
<feature type="domain" description="Calx-beta" evidence="23">
    <location>
        <begin position="2821"/>
        <end position="2932"/>
    </location>
</feature>
<evidence type="ECO:0000256" key="7">
    <source>
        <dbReference type="ARBA" id="ARBA00022729"/>
    </source>
</evidence>
<dbReference type="GO" id="GO:0048513">
    <property type="term" value="P:animal organ development"/>
    <property type="evidence" value="ECO:0007669"/>
    <property type="project" value="UniProtKB-ARBA"/>
</dbReference>
<dbReference type="GO" id="GO:0005737">
    <property type="term" value="C:cytoplasm"/>
    <property type="evidence" value="ECO:0007669"/>
    <property type="project" value="TreeGrafter"/>
</dbReference>
<dbReference type="InterPro" id="IPR009039">
    <property type="entry name" value="EAR"/>
</dbReference>
<feature type="domain" description="Calx-beta" evidence="23">
    <location>
        <begin position="401"/>
        <end position="493"/>
    </location>
</feature>
<dbReference type="PANTHER" id="PTHR46682">
    <property type="entry name" value="ADHESION G-PROTEIN COUPLED RECEPTOR V1"/>
    <property type="match status" value="1"/>
</dbReference>
<reference evidence="25" key="3">
    <citation type="submission" date="2025-09" db="UniProtKB">
        <authorList>
            <consortium name="Ensembl"/>
        </authorList>
    </citation>
    <scope>IDENTIFICATION</scope>
    <source>
        <strain evidence="25">Isolate ISIS603380</strain>
    </source>
</reference>
<dbReference type="GO" id="GO:0001917">
    <property type="term" value="C:photoreceptor inner segment"/>
    <property type="evidence" value="ECO:0007669"/>
    <property type="project" value="UniProtKB-SubCell"/>
</dbReference>
<dbReference type="FunFam" id="2.60.40.2030:FF:000030">
    <property type="entry name" value="Adhesion G-protein coupled receptor V1"/>
    <property type="match status" value="1"/>
</dbReference>
<keyword evidence="9" id="KW-0378">Hydrolase</keyword>
<dbReference type="GO" id="GO:0016787">
    <property type="term" value="F:hydrolase activity"/>
    <property type="evidence" value="ECO:0007669"/>
    <property type="project" value="UniProtKB-KW"/>
</dbReference>
<feature type="domain" description="Calx-beta" evidence="23">
    <location>
        <begin position="998"/>
        <end position="1098"/>
    </location>
</feature>
<evidence type="ECO:0000313" key="26">
    <source>
        <dbReference type="Proteomes" id="UP000007646"/>
    </source>
</evidence>
<dbReference type="FunFam" id="2.60.40.2030:FF:000014">
    <property type="entry name" value="Adhesion G-protein coupled receptor V1"/>
    <property type="match status" value="1"/>
</dbReference>
<feature type="domain" description="LamG-like jellyroll fold" evidence="24">
    <location>
        <begin position="1358"/>
        <end position="1498"/>
    </location>
</feature>
<evidence type="ECO:0000259" key="23">
    <source>
        <dbReference type="SMART" id="SM00237"/>
    </source>
</evidence>
<dbReference type="SMART" id="SM00237">
    <property type="entry name" value="Calx_beta"/>
    <property type="match status" value="18"/>
</dbReference>
<dbReference type="PANTHER" id="PTHR46682:SF1">
    <property type="entry name" value="ADHESION G-PROTEIN COUPLED RECEPTOR V1"/>
    <property type="match status" value="1"/>
</dbReference>
<feature type="domain" description="Calx-beta" evidence="23">
    <location>
        <begin position="2229"/>
        <end position="2331"/>
    </location>
</feature>
<feature type="domain" description="Calx-beta" evidence="23">
    <location>
        <begin position="2586"/>
        <end position="2683"/>
    </location>
</feature>
<evidence type="ECO:0000256" key="13">
    <source>
        <dbReference type="ARBA" id="ARBA00023136"/>
    </source>
</evidence>
<feature type="domain" description="Calx-beta" evidence="23">
    <location>
        <begin position="1567"/>
        <end position="1671"/>
    </location>
</feature>
<dbReference type="FunFam" id="2.60.40.2030:FF:000025">
    <property type="entry name" value="Adhesion G protein-coupled receptor V1"/>
    <property type="match status" value="1"/>
</dbReference>
<comment type="similarity">
    <text evidence="4">Belongs to the G-protein coupled receptor 2 family. Adhesion G-protein coupled receptor (ADGR) subfamily.</text>
</comment>
<dbReference type="SUPFAM" id="SSF141072">
    <property type="entry name" value="CalX-like"/>
    <property type="match status" value="34"/>
</dbReference>
<evidence type="ECO:0000256" key="1">
    <source>
        <dbReference type="ARBA" id="ARBA00004289"/>
    </source>
</evidence>
<dbReference type="FunFam" id="2.60.40.2030:FF:000017">
    <property type="entry name" value="Adhesion G protein-coupled receptor V1"/>
    <property type="match status" value="3"/>
</dbReference>
<dbReference type="SUPFAM" id="SSF49899">
    <property type="entry name" value="Concanavalin A-like lectins/glucanases"/>
    <property type="match status" value="1"/>
</dbReference>
<dbReference type="GO" id="GO:0010855">
    <property type="term" value="F:adenylate cyclase inhibitor activity"/>
    <property type="evidence" value="ECO:0007669"/>
    <property type="project" value="TreeGrafter"/>
</dbReference>
<dbReference type="InterPro" id="IPR003644">
    <property type="entry name" value="Calx_beta"/>
</dbReference>
<evidence type="ECO:0000256" key="3">
    <source>
        <dbReference type="ARBA" id="ARBA00004651"/>
    </source>
</evidence>
<dbReference type="Gene3D" id="2.60.120.200">
    <property type="match status" value="1"/>
</dbReference>
<dbReference type="FunFam" id="2.60.40.2030:FF:000044">
    <property type="entry name" value="Adhesion G protein-coupled receptor V1"/>
    <property type="match status" value="1"/>
</dbReference>
<evidence type="ECO:0000256" key="19">
    <source>
        <dbReference type="ARBA" id="ARBA00078072"/>
    </source>
</evidence>
<dbReference type="Proteomes" id="UP000007646">
    <property type="component" value="Unassembled WGS sequence"/>
</dbReference>
<organism evidence="25 26">
    <name type="scientific">Loxodonta africana</name>
    <name type="common">African elephant</name>
    <dbReference type="NCBI Taxonomy" id="9785"/>
    <lineage>
        <taxon>Eukaryota</taxon>
        <taxon>Metazoa</taxon>
        <taxon>Chordata</taxon>
        <taxon>Craniata</taxon>
        <taxon>Vertebrata</taxon>
        <taxon>Euteleostomi</taxon>
        <taxon>Mammalia</taxon>
        <taxon>Eutheria</taxon>
        <taxon>Afrotheria</taxon>
        <taxon>Proboscidea</taxon>
        <taxon>Elephantidae</taxon>
        <taxon>Loxodonta</taxon>
    </lineage>
</organism>
<sequence>FFFFFPLGMPSASLLVNLLSALFMPFVFGDTEVRFAGQTEFVVNETSTTVIRLVIERIGEPANVIAIVSLYGEDTRDFFDTYAAAFIPAGETNRTVYIAVCDDDLPEPDETFIFHLTLQNPSAKVKLGWPRTVTITILSNDNAFGIISFNMLSSITVSEPRGRNESVPLTLIREKGTYGTVTVCFEVEGGPNPPEEDLSPVKGNITFPPGRATIIYNLTVLDDEIPENDEMFLIQLKSVEGGAEINTSMSSVEIIIKKNDSPVRFTQSVFLVPEEDHILIIPVLRGKDDSGNLIGSDEYEVSISYAVITGNSTAHAQQNVDFIDLQLNTTIVFPPFVHESHLKFQIIDDAIPEIAESFHVVLLKDSLWGDAVLLGPSIVQVTIKPNDKPYGVLSFNSILFERMVIIDEDTVSSLKHSRFEEITVVRNGGTHGNVSVNWVLTRNSSDPSPVTADIRPSSGVLHFAQGQMVASIPFTVVNDDLPEEAEAYLLQIQPRTIRGGAEVSEPAELLFYIQDSDDVYGLITFFPMENQKIESSPGERFLSLSFLRQGGTKGDVRMLYSALYIPAGPVDTLRAKDGILNISRRNSLTFPEQKTQVTTKLPIRNDAFLQNGAHFLVQLENVELVTIIPPIPPISPRFGKIRNISLLVTPDIANGEIGFISNRPIILHEPEDSPAEVIHIPLHRDGTDGQATVYWSLKPSGFNSEAVTLDDIGPFNGSVVFLSGQSDTTINITVKADDIPEMNETITLSLDRVNVENQVLKSGYTSRDLIILENDDPGGVFEFSPASRGPYVINEGESVELHIIRSRGALVKQFLQYRVEPRDSNEFYGNMGVLEFKPEEREIVITLLTRLDGIPELDEHYWVVLSSHGERESKLGSAAVVNITVLKNDDPHGVIEFVSDRLIVVINESKGDDTYSAVYDVIRNRGNFGDVSVSWVVSPDFTQDVIPVQGTVFFGDQEFSKNITIFSLPDEIPEEMEEFTITLLNATGGAKIGNKTTATLRIRRNDDPIYFAEPRVVRIQEGRTANFTILRNGSVDVACTVQYATMDGKATSREGDFVPVEKVETLVFEIGRREQSISVFVNEDDIPETDEPFYIILFNSTGDTVVYQYGIATVIIEANDDPNGVFSLEPIDKAVEEGKTNAFWILRHRGHFGSVSVAWQLFQNDSALQPGQEFYETSGTVNFMGGEGAKPVILRAFPDKIPEFNEFYILKLVNISGGSPGPGGQLAETNLQVTVMIPFNDDPFGVFILDPECLEREVAEDVLSEDDMSYITNFTILRQQGAFGDVRVGWEILSSEFVAGLPPLIDFLLVGIFPSTVHLQPHMRRHHSGTDALYFSGLEGAFGIVNPKYHPSRNNTIANFTFSAWVMPNANTNGFIIAKDDGQGSIYYGVKIQTNESHVTLALHYKTLGSNVTYIAKTTAMKYLEENVWLHLLIILDDGILEFYLDGNAMPKGIKSLKGEAIMDGAGILRIGAGMNGNDRFTGLMQDVRSFERKLTLEEIYELYTMPAKSDLHPISGYMEFRQGETNKSFIVSARDDNEEEGEELFNLKLVSVYGGARISEENTTARLIIQKSDNANGLFGFTGTCIPEIAEEGSTISCVVERTRGALDYVRVFYTISQIESDGINYLVDDFANASGTITFLPWQRSEVLNIYVLDDDIPELNEYFRVTLVSAISGDGKLGSTPTSGASIDPEKETTDITIKASDHPYGLLQFSTGLPPQPEDAMTLPASSVPHITVQEEDGEIRLLVVRAQGLLGRVMAEFRTVSLTAISPDDYLQSIASTLEFQPGERYKYISVNITDNSIPELEKSFKVELLNSEEGEVAELFRVDGSGSGDGDMEFFLPTIHKRASLGVASQILVTIAASDNAHGVFEFSPESLFVNGTEPEDGYSTVILNVMRSHGALSQVILRWNIDSDPDGDLALTSGNITFEIGQRSANITVEILPDEDPELDKAFSVSILSVSSGSLGVHTNATLTVLASDDPYGVFIFSEKNRPIEVEEATQNITLSIIRLKGLMGKVIVMYATMDDMEKTLYFPPNLAKATQGRDYIPASGFVIFRANQSEATITISILDDDEPERSESVFIELLNSTLVEKVQNRPILYSPRLGPKAETIAHLIIIANDNAFGTLQLSAPIVRVAENHVGPIVNVTRTGGAFAEVSVKFKAVPITAIAGEDYSIASSDVVLLEGETSKAVPIYIINDIYPELEESFLVQLLNETTGGAKLGVLTEAIIIIEASDDPYGLFGFQITKFIVEEPEFNSVKVNLPIIRNSGTLGNVTVQWVATINGQLATGDLRVVSGNVTFAPGETIQTLLLEVLADDVPEIEEVIQVQLTDAFGGGTIGLDQVANVIIPANDNPYGTVAFVQSVYRVQEPLERSSCANITVRRSGGHFGRLLLLYSTSDIDVVALAVEEGQDLLSYYEPPIQGVPDPLQRTWVNVSAVGEPQYTCATLCLKEHACLAFSFFSASEGPQCFWMTLWISPTGNNSGFWTYRKNTTRVASLFSSQAVAGSDYEPVTRQWATMLEGDEFANLTVSVLPDDFPEVDESFLISLLEVHLMNITASFKNQPTIGQPNTSTVVIALNGDAFGVFVIYSVSPSTSEDGLYVEVQEQPQTTVDLMIHRTGGSLGQVTVEWRVVGGTATEGLDFIGAGGILTFAEGETKKVIILTILDDSEPEDDESIIVSLVYTEGGSRILPSSDTVKVNILANDNVAGIVSFQTASRSVIGREGEILEFYVIRTPPGRGNVTINWKIIGQNLDLNFANFTGQLFFSEGSLNQTIFVHLLDDNVPEEKEVYQVILYDVRTQGVPPAGMALLDAQGYAAVLTVEASDEPHGVLNFALSSRFILVEEANVTIQLFINREFGSLGVINVTYTTVPGILSLKNQTEGNLAEPKVDFVPIVGFLILEEGETSAAINITILEDDTPELEEYFLVNLTCVELIMAPLTSFPPRLDSEGLTAQIIIDANDGAQGIIEWQHSRFEVNETQGSLTLVAQRSRGSLGHVSLFVYAQNLEAQLGLDYIFTPMILHFADGERYKNIDVMILDDDIPEGDENFQLILTNPSPGLELGANTTALVTVFANDDGPGVLSFNNSQHFFVREPTAVYVQESVAVLYIVREPAQGLFGTVTVQFIVTEVNSSTESKDLTPSKGYIVLEEGIQFKALHISAILDTEPEMDEHFICTLFNPTGGARLGAPVQTLITVLQNQAPLGLFSISAVENRVTSVAIEEANKTIYLNVSRTNGIDLAVSVEWETVSETAFGMRGMDVVFSIFQSFLNESVSDWCFFTLEDSIYGIMLRKSSMRFSTVYRWQGIFIPVEDLIIENPKTCETFNIGLSPYFVITHEETNQERSSVNSVYTVTSGFKLLLIQTIIISESSQVRYFTSDSQNYLIVASQQADSELTQVFRWNGRSFVLHQKLPVRGVLCMALFNRGGYVFLALSQANAGLNALLFRWSGDEFINFLEVLVSGTTQVEALTSGGDVYLIFAKNIFLGAQNSIDIFIWETGQSSFRYFQSLNFTAVHQIHSFTPASGIVHILLIGQDVSALYRWNSELNQFSFVLGAPSAHGAASVTVKSLNSSKNLIALAGATHSHMYELAYISRQSDFIPSSGELMFEPGDREAIIAVNILDDVAPEEEESFRVQLKNPKGGAEIGIRGYVKISIVSNDDAYGIVAFAQNSLYKQVEEMERDSLVTLNVERIKGTYGHITVAWEADGSISDIFPTSGMISFSEGQALSTITLTILADDVPELSRVVTVRLISITTDGVEDLSKGATIDQKRNKSVITTLPNDSPYGLVGWHAESVFVRVAEPKENITLLQLLIVRDKGLFGDIAIHLIAKPNFLLHINNQATENEDYVLQETIMIMKENMTETHAKVAILSDDAPELEEGFIVNITNVHLVNSDFSAGQPIVRRPGMEIAEITIEENDDPRGIFKFHVTRDAGGVIIAYEVPPPLNVLQIPVVRLAGSFGAINVYWKATLDSADLEDFKPAQGILEFSNGQVTATIEITVIDDAEFELIEMFNISLIGVAGGGRLGDDIVVTVVIPQNDSPFGVFGFEEKSVMVDESLLSDDPDSYVTLTVVRSPEGKGAVRLQWTIDEMAKDDLSPLNGTLHFDETESQKTIVLHILQDTVPEGDRRFIIQLLSVDEVEISPVRGSASVILRGDKGVSGEVGIAPSSRHVLIGEPSAKYNGTAIISLVRGPGILGAVTVYWRIFPPSEGEFVETSGKLTMQDGQSAAIVLIQALNDDIPEEKRFFEFQLTAVSEGGILSESSRTARIMVVASDFPYGRFAFLQEQLQVSEEAQRVNITVTRSGGSFGLVRLWYETLSGTAEAGVDFTPAAGELLFEPREVAKSVYIEILDDDLPEGPEEFTLAVTKVELQGRIARGYDFTIQENGLQIDQPPELGNISIVRIIIMKNDNAEGIIEFDPRYTAFEVEEDAGVIMIPVVRLHGTYGLVTANFISQSSSATPGGVDYALHGSTVTFQHGQNLSFINVSIIDDNESEFEEPIEILLAGATGGAVLGRHLVSRITIAKSDAPFGVIRFLNQSKISVPNPNSTMILSLVLERTGGLLGEIQVDWEIRGPNSQDVLPPQNGDIADPVSGSFYFEEGDGGIRTIILTIYPYEKIEVEETFIIELKLVKGEAKLDSRARDVTLTIQKFGDPNGVVQFAPESLSEKTYSEPLASEEPLLITFFVRRVKGLLGEITVYWELSSEFDITGDFLSTKGFFSIADGESEVSFNVHLLPDDIPEIEEDYVIQLVSVEGGAELDLEKSITQFSVSANGDPHGVFALYSDRQAILIGQNLSRYIQINVTRHAGTFGDVTVGFRVSSDRKEQPVVTENAERQVVVKDGARYKVDTVPIKNQVFLLLGSSFTLQLVTVMLSGGRVYGTPKILQEGKSALLPVPEKAANSQVSFQNFSF</sequence>
<dbReference type="FunFam" id="2.60.40.2030:FF:000047">
    <property type="entry name" value="Adhesion G-protein coupled receptor V1"/>
    <property type="match status" value="1"/>
</dbReference>
<feature type="domain" description="Calx-beta" evidence="23">
    <location>
        <begin position="3910"/>
        <end position="4017"/>
    </location>
</feature>
<evidence type="ECO:0000256" key="8">
    <source>
        <dbReference type="ARBA" id="ARBA00022737"/>
    </source>
</evidence>
<dbReference type="InterPro" id="IPR038081">
    <property type="entry name" value="CalX-like_sf"/>
</dbReference>
<keyword evidence="7 22" id="KW-0732">Signal</keyword>
<dbReference type="FunFam" id="2.60.40.2030:FF:000013">
    <property type="entry name" value="Adhesion G-protein coupled receptor V1"/>
    <property type="match status" value="1"/>
</dbReference>
<dbReference type="GO" id="GO:0071277">
    <property type="term" value="P:cellular response to calcium ion"/>
    <property type="evidence" value="ECO:0007669"/>
    <property type="project" value="TreeGrafter"/>
</dbReference>
<dbReference type="FunFam" id="2.60.40.2030:FF:000033">
    <property type="entry name" value="Adhesion G protein-coupled receptor V1"/>
    <property type="match status" value="1"/>
</dbReference>
<dbReference type="Pfam" id="PF13385">
    <property type="entry name" value="Laminin_G_3"/>
    <property type="match status" value="1"/>
</dbReference>
<dbReference type="FunFam" id="2.60.40.2030:FF:000028">
    <property type="entry name" value="Adhesion G-protein coupled receptor V1"/>
    <property type="match status" value="1"/>
</dbReference>
<feature type="chain" id="PRO_5003456333" description="Adhesion G-protein coupled receptor V1" evidence="22">
    <location>
        <begin position="30"/>
        <end position="4910"/>
    </location>
</feature>
<dbReference type="FunFam" id="2.60.40.2030:FF:000048">
    <property type="entry name" value="Adhesion G-protein coupled receptor V1"/>
    <property type="match status" value="1"/>
</dbReference>
<feature type="repeat" description="EAR" evidence="21">
    <location>
        <begin position="3358"/>
        <end position="3403"/>
    </location>
</feature>
<evidence type="ECO:0000313" key="25">
    <source>
        <dbReference type="Ensembl" id="ENSLAFP00000023221.1"/>
    </source>
</evidence>
<dbReference type="InterPro" id="IPR013320">
    <property type="entry name" value="ConA-like_dom_sf"/>
</dbReference>
<dbReference type="FunFam" id="2.60.120.200:FF:000106">
    <property type="entry name" value="Adhesion G-protein coupled receptor V1"/>
    <property type="match status" value="1"/>
</dbReference>
<keyword evidence="26" id="KW-1185">Reference proteome</keyword>
<dbReference type="Pfam" id="PF03736">
    <property type="entry name" value="EPTP"/>
    <property type="match status" value="1"/>
</dbReference>
<proteinExistence type="inferred from homology"/>
<evidence type="ECO:0000256" key="9">
    <source>
        <dbReference type="ARBA" id="ARBA00022801"/>
    </source>
</evidence>
<dbReference type="InterPro" id="IPR005492">
    <property type="entry name" value="EPTP"/>
</dbReference>
<accession>G3U5W3</accession>
<dbReference type="HOGENOM" id="CLU_223063_0_0_1"/>
<dbReference type="FunFam" id="2.60.40.2030:FF:000012">
    <property type="entry name" value="Adhesion G-protein coupled receptor V1"/>
    <property type="match status" value="1"/>
</dbReference>
<feature type="repeat" description="EAR" evidence="21">
    <location>
        <begin position="3405"/>
        <end position="3449"/>
    </location>
</feature>
<evidence type="ECO:0000256" key="17">
    <source>
        <dbReference type="ARBA" id="ARBA00023273"/>
    </source>
</evidence>
<evidence type="ECO:0000256" key="11">
    <source>
        <dbReference type="ARBA" id="ARBA00022989"/>
    </source>
</evidence>
<feature type="domain" description="Calx-beta" evidence="23">
    <location>
        <begin position="4031"/>
        <end position="4134"/>
    </location>
</feature>
<keyword evidence="5" id="KW-1003">Cell membrane</keyword>
<gene>
    <name evidence="25" type="primary">ADGRV1</name>
</gene>
<feature type="domain" description="Calx-beta" evidence="23">
    <location>
        <begin position="1715"/>
        <end position="1815"/>
    </location>
</feature>
<evidence type="ECO:0000256" key="21">
    <source>
        <dbReference type="PROSITE-ProRule" id="PRU00075"/>
    </source>
</evidence>
<evidence type="ECO:0000256" key="10">
    <source>
        <dbReference type="ARBA" id="ARBA00022837"/>
    </source>
</evidence>
<keyword evidence="14" id="KW-1015">Disulfide bond</keyword>
<keyword evidence="16" id="KW-0807">Transducer</keyword>
<dbReference type="FunFam" id="2.60.40.2030:FF:000007">
    <property type="entry name" value="Adhesion G-protein coupled receptor V1"/>
    <property type="match status" value="5"/>
</dbReference>
<protein>
    <recommendedName>
        <fullName evidence="18">Adhesion G-protein coupled receptor V1</fullName>
    </recommendedName>
    <alternativeName>
        <fullName evidence="20">G-protein coupled receptor 98</fullName>
    </alternativeName>
    <alternativeName>
        <fullName evidence="19">Very large G-protein coupled receptor 1</fullName>
    </alternativeName>
</protein>
<dbReference type="FunFam" id="2.60.40.2030:FF:000021">
    <property type="entry name" value="Adhesion G protein-coupled receptor V1"/>
    <property type="match status" value="1"/>
</dbReference>
<keyword evidence="6" id="KW-0812">Transmembrane</keyword>
<keyword evidence="13" id="KW-0472">Membrane</keyword>
<evidence type="ECO:0000256" key="5">
    <source>
        <dbReference type="ARBA" id="ARBA00022475"/>
    </source>
</evidence>
<evidence type="ECO:0000256" key="4">
    <source>
        <dbReference type="ARBA" id="ARBA00007343"/>
    </source>
</evidence>
<name>G3U5W3_LOXAF</name>
<dbReference type="FunFam" id="2.60.40.2030:FF:000031">
    <property type="entry name" value="Adhesion G protein-coupled receptor V1"/>
    <property type="match status" value="1"/>
</dbReference>
<dbReference type="GO" id="GO:0007601">
    <property type="term" value="P:visual perception"/>
    <property type="evidence" value="ECO:0007669"/>
    <property type="project" value="TreeGrafter"/>
</dbReference>
<evidence type="ECO:0000256" key="16">
    <source>
        <dbReference type="ARBA" id="ARBA00023224"/>
    </source>
</evidence>
<evidence type="ECO:0000256" key="18">
    <source>
        <dbReference type="ARBA" id="ARBA00070037"/>
    </source>
</evidence>
<dbReference type="GO" id="GO:0007605">
    <property type="term" value="P:sensory perception of sound"/>
    <property type="evidence" value="ECO:0007669"/>
    <property type="project" value="TreeGrafter"/>
</dbReference>
<keyword evidence="11" id="KW-1133">Transmembrane helix</keyword>
<feature type="domain" description="Calx-beta" evidence="23">
    <location>
        <begin position="2954"/>
        <end position="3055"/>
    </location>
</feature>
<dbReference type="GeneTree" id="ENSGT00940000154880"/>
<keyword evidence="8" id="KW-0677">Repeat</keyword>
<reference evidence="25" key="2">
    <citation type="submission" date="2025-08" db="UniProtKB">
        <authorList>
            <consortium name="Ensembl"/>
        </authorList>
    </citation>
    <scope>IDENTIFICATION</scope>
    <source>
        <strain evidence="25">Isolate ISIS603380</strain>
    </source>
</reference>
<dbReference type="FunFam" id="2.60.40.2030:FF:000023">
    <property type="entry name" value="Adhesion G protein-coupled receptor V1"/>
    <property type="match status" value="1"/>
</dbReference>
<feature type="domain" description="Calx-beta" evidence="23">
    <location>
        <begin position="4402"/>
        <end position="4504"/>
    </location>
</feature>
<evidence type="ECO:0000256" key="20">
    <source>
        <dbReference type="ARBA" id="ARBA00083929"/>
    </source>
</evidence>
<dbReference type="Ensembl" id="ENSLAFT00000028224.1">
    <property type="protein sequence ID" value="ENSLAFP00000023221.1"/>
    <property type="gene ID" value="ENSLAFG00000004766.4"/>
</dbReference>
<dbReference type="GO" id="GO:0060171">
    <property type="term" value="C:stereocilium membrane"/>
    <property type="evidence" value="ECO:0007669"/>
    <property type="project" value="UniProtKB-SubCell"/>
</dbReference>
<keyword evidence="15" id="KW-0675">Receptor</keyword>
<keyword evidence="10" id="KW-0106">Calcium</keyword>
<feature type="repeat" description="EAR" evidence="21">
    <location>
        <begin position="3262"/>
        <end position="3306"/>
    </location>
</feature>
<evidence type="ECO:0000256" key="12">
    <source>
        <dbReference type="ARBA" id="ARBA00023040"/>
    </source>
</evidence>
<feature type="domain" description="Calx-beta" evidence="23">
    <location>
        <begin position="252"/>
        <end position="363"/>
    </location>
</feature>
<evidence type="ECO:0000256" key="2">
    <source>
        <dbReference type="ARBA" id="ARBA00004437"/>
    </source>
</evidence>
<feature type="domain" description="Calx-beta" evidence="23">
    <location>
        <begin position="768"/>
        <end position="866"/>
    </location>
</feature>
<dbReference type="GO" id="GO:0001965">
    <property type="term" value="F:G-protein alpha-subunit binding"/>
    <property type="evidence" value="ECO:0007669"/>
    <property type="project" value="TreeGrafter"/>
</dbReference>
<dbReference type="GO" id="GO:0004930">
    <property type="term" value="F:G protein-coupled receptor activity"/>
    <property type="evidence" value="ECO:0007669"/>
    <property type="project" value="UniProtKB-KW"/>
</dbReference>
<feature type="domain" description="Calx-beta" evidence="23">
    <location>
        <begin position="133"/>
        <end position="237"/>
    </location>
</feature>